<evidence type="ECO:0000256" key="1">
    <source>
        <dbReference type="SAM" id="MobiDB-lite"/>
    </source>
</evidence>
<dbReference type="AlphaFoldDB" id="A0A2T0A165"/>
<proteinExistence type="predicted"/>
<accession>A0A2T0A165</accession>
<protein>
    <submittedName>
        <fullName evidence="2">Uncharacterized protein</fullName>
    </submittedName>
</protein>
<evidence type="ECO:0000313" key="3">
    <source>
        <dbReference type="Proteomes" id="UP000239560"/>
    </source>
</evidence>
<comment type="caution">
    <text evidence="2">The sequence shown here is derived from an EMBL/GenBank/DDBJ whole genome shotgun (WGS) entry which is preliminary data.</text>
</comment>
<dbReference type="EMBL" id="LCTV02000011">
    <property type="protein sequence ID" value="PRQ71758.1"/>
    <property type="molecule type" value="Genomic_DNA"/>
</dbReference>
<gene>
    <name evidence="2" type="ORF">AAT19DRAFT_9873</name>
</gene>
<reference evidence="2 3" key="1">
    <citation type="journal article" date="2018" name="Elife">
        <title>Functional genomics of lipid metabolism in the oleaginous yeast Rhodosporidium toruloides.</title>
        <authorList>
            <person name="Coradetti S.T."/>
            <person name="Pinel D."/>
            <person name="Geiselman G."/>
            <person name="Ito M."/>
            <person name="Mondo S."/>
            <person name="Reilly M.C."/>
            <person name="Cheng Y.F."/>
            <person name="Bauer S."/>
            <person name="Grigoriev I."/>
            <person name="Gladden J.M."/>
            <person name="Simmons B.A."/>
            <person name="Brem R."/>
            <person name="Arkin A.P."/>
            <person name="Skerker J.M."/>
        </authorList>
    </citation>
    <scope>NUCLEOTIDE SEQUENCE [LARGE SCALE GENOMIC DNA]</scope>
    <source>
        <strain evidence="2 3">NBRC 0880</strain>
    </source>
</reference>
<name>A0A2T0A165_RHOTO</name>
<dbReference type="Proteomes" id="UP000239560">
    <property type="component" value="Unassembled WGS sequence"/>
</dbReference>
<sequence>MCPLPICHSLFSPSSSFDTPPSYVDQLPFAFPLLLRVAFGIRREWAGAFLLVAFCFRCFQRHFVVAHVKLPKRRKRRVRSEIDPLALPPSSEQTTLHSLLSLPSCPLDIARLAATSHSVRDDSRWLQSPGGRRTDLRRRVPRSPACPSLWVHSRGSQTAFERRLKGVGRAGEASEAVGDAPERGRRGGGRWTTLLPLARPTPQFS</sequence>
<organism evidence="2 3">
    <name type="scientific">Rhodotorula toruloides</name>
    <name type="common">Yeast</name>
    <name type="synonym">Rhodosporidium toruloides</name>
    <dbReference type="NCBI Taxonomy" id="5286"/>
    <lineage>
        <taxon>Eukaryota</taxon>
        <taxon>Fungi</taxon>
        <taxon>Dikarya</taxon>
        <taxon>Basidiomycota</taxon>
        <taxon>Pucciniomycotina</taxon>
        <taxon>Microbotryomycetes</taxon>
        <taxon>Sporidiobolales</taxon>
        <taxon>Sporidiobolaceae</taxon>
        <taxon>Rhodotorula</taxon>
    </lineage>
</organism>
<evidence type="ECO:0000313" key="2">
    <source>
        <dbReference type="EMBL" id="PRQ71758.1"/>
    </source>
</evidence>
<feature type="region of interest" description="Disordered" evidence="1">
    <location>
        <begin position="166"/>
        <end position="205"/>
    </location>
</feature>